<proteinExistence type="predicted"/>
<organism evidence="1 3">
    <name type="scientific">Butyricimonas paravirosa</name>
    <dbReference type="NCBI Taxonomy" id="1472417"/>
    <lineage>
        <taxon>Bacteria</taxon>
        <taxon>Pseudomonadati</taxon>
        <taxon>Bacteroidota</taxon>
        <taxon>Bacteroidia</taxon>
        <taxon>Bacteroidales</taxon>
        <taxon>Odoribacteraceae</taxon>
        <taxon>Butyricimonas</taxon>
    </lineage>
</organism>
<name>A0A7X6BIC4_9BACT</name>
<dbReference type="Proteomes" id="UP001302374">
    <property type="component" value="Chromosome"/>
</dbReference>
<gene>
    <name evidence="2" type="ORF">F1644_14880</name>
    <name evidence="1" type="ORF">GGR15_001390</name>
</gene>
<dbReference type="RefSeq" id="WP_168044207.1">
    <property type="nucleotide sequence ID" value="NZ_BMPA01000004.1"/>
</dbReference>
<evidence type="ECO:0000313" key="4">
    <source>
        <dbReference type="Proteomes" id="UP001302374"/>
    </source>
</evidence>
<accession>A0A7X6BIC4</accession>
<reference evidence="1 3" key="2">
    <citation type="submission" date="2020-03" db="EMBL/GenBank/DDBJ databases">
        <title>Genomic Encyclopedia of Type Strains, Phase IV (KMG-IV): sequencing the most valuable type-strain genomes for metagenomic binning, comparative biology and taxonomic classification.</title>
        <authorList>
            <person name="Goeker M."/>
        </authorList>
    </citation>
    <scope>NUCLEOTIDE SEQUENCE [LARGE SCALE GENOMIC DNA]</scope>
    <source>
        <strain evidence="1 3">DSM 105722</strain>
    </source>
</reference>
<evidence type="ECO:0000313" key="1">
    <source>
        <dbReference type="EMBL" id="NJC17775.1"/>
    </source>
</evidence>
<dbReference type="EMBL" id="JAATLI010000004">
    <property type="protein sequence ID" value="NJC17775.1"/>
    <property type="molecule type" value="Genomic_DNA"/>
</dbReference>
<dbReference type="EMBL" id="CP043839">
    <property type="protein sequence ID" value="WOF13469.1"/>
    <property type="molecule type" value="Genomic_DNA"/>
</dbReference>
<reference evidence="2 4" key="1">
    <citation type="submission" date="2019-09" db="EMBL/GenBank/DDBJ databases">
        <title>Butyricimonas paravirosa DSM 105722 (=214-4 = JCM 18677 = CCUG 65563).</title>
        <authorList>
            <person name="Le Roy T."/>
            <person name="Cani P.D."/>
        </authorList>
    </citation>
    <scope>NUCLEOTIDE SEQUENCE [LARGE SCALE GENOMIC DNA]</scope>
    <source>
        <strain evidence="2 4">DSM 105722</strain>
    </source>
</reference>
<protein>
    <submittedName>
        <fullName evidence="1">Uncharacterized protein</fullName>
    </submittedName>
</protein>
<dbReference type="GeneID" id="86892605"/>
<evidence type="ECO:0000313" key="3">
    <source>
        <dbReference type="Proteomes" id="UP000576368"/>
    </source>
</evidence>
<sequence>MKIIQQPDILSFAGNVNDFVIEDVAKSLVFKLSVDGMVIVDEVYVAEGGEVRVSMKDIVDCFLSISIPRADSDYIIQSLAVKKFKAEIEDSVIEFTVVKGGISNVAESSAVFLKTQWLTLQPQEKRIVMHQPEYLSYYAVVTGSVKMTVYFADGSANETLLALEAGNLYTVDVSYLKISSKFERAVGCYDVWIENESGQRLTYVQRYILSTSNSAANVYLFENTLGGIDSVVFSGDFTEKIQTEGTVTTVLEESTDSDIDLNFSCEQNTGFIPSIDYARWLRGFFVSKQRYHVSGALRRIYLRESENGFTKNSLNDFTFEFFYSKQTKYDVVTRNRDDLPLLLEFPEVDSIPFLAPRLAEFPIAVVADDLMLPVQYAFENAWRRISIAAITQAVSEGAIDKIDLSSYWKKTELVRDGLYLKFLDKYIRAKFADDSTLWDGNAFDDYLDQAVKRDSDVQFRSFKSASFKAGPLGAGVGMVNDDEFQTDKLLVRKIMFVLEMMVQRMRFQLGQSMLTPGGGFKITRVEVHDTFYRLFFNNDGGRIPNYFVTNDQGRVQNHDGGDQKYFWGLVIATGNDYIDLSREDKDGDGVPAVGDEVVQLGNRDNPDRQDALMLTAVNGEVGMITYFGIDSFDLSGKEGSWFGKHGGKKGAVIKGEVHITSGSTGLKELEEFNEVETGINDARQVANDALALASSIVEVTASSQVFKYGYGFTGTPVPATITLTAITPKIEPTSYQWQFLNGTGWVNIESATKKTLDVMPGDPVLFPSGTNVRSFRCVCNGDEGFTDVFTLAKLADGAAGQAGSSGYTVLLTNESHTVSCDASGNPLAGELEKATTRVVVYKGVSVASFTLQNLVSAGGSFALDGDSGLKCTGLSESSATCTFEVKVDSVVIKKVFGVTKAKTGATGKAGADGKGISSTVVTYQASTSGTTVPTGTWGATIPSVSANQYLWTRTIVTYTDGTTSTSYSIGKMGANGATGAAGKGIKSTAVTYQASTSGTTVPTGTWDTTIPSVSANQYLWTRTIITYTDNTTSTSYSIGKVGATGAKGDKGDAGRGISSTVVTYQASTSGTTVPTGTWGATIPSVSANQYLWTRTIITYTDGTTSTSYSIGKMGANGATGAAGKGIKSTAVTYQASTSGTTVPTGTWGTAIPSVSANQYLWTRTIITYTDNTTSTSYSIGKVGATGAKGDKGDAGRGISSTAVTYQASTSGTTVPTGTWGATIPSVSANQYLWTRTIITYTDGTTSTSYSIGKMGANGATGAAGKGIKSTAVTYQASTSGTTVPTGTWGTAIPSVSANQYLWTRTIITYTDNTTSTSYSIGKMGANGEKGDKGDKGENGESLSGKMIYKDPTFKNGVNGVSVYNNSGNGTVTVTRIAKTSDVPSDSGYCLQVKTSGTASPGSGGVVQSIQSRPDAVFIQKIIAKLPVGYKLNTASNSMGSGYSDKWLTDTAGTGKYTTYLRKITCGSSGSFSSGGHVYVTGSPTPTSSAPLVWYIAYMSCFDQTVDGYEDIVNTAYSKVEAGINSLASGITIFAKKNDFDALGNRVSSAEASIKTNASNIELKVSKNGVVSAINASPESVKISASKIDLVGKVTFAMLDSSTQTKVNGKLDTTTFNTFKGTLKGLAYKDTVLQAMKDETIIEGGYIKTSLIRTDLILSAGAQIGNFKIGAVGGASGNWLTVSDGSMGVSGSQLFFNKSDRVVYVGSHPSEGTGGQPVLGYFNIGPTTPTLKSSEKCALYAASPRHSSYLIKSYALYAEVGDVRIVDGGFGGKTQGFNLSGSSAVIDCNFLIGALFAVQSNMKITIRPGFEGQMIKLLNYTTSSVTIVKNTDGAFVSRIPGQKCGLFYFDGQNWMGLIIGDFYIT</sequence>
<dbReference type="Proteomes" id="UP000576368">
    <property type="component" value="Unassembled WGS sequence"/>
</dbReference>
<evidence type="ECO:0000313" key="2">
    <source>
        <dbReference type="EMBL" id="WOF13469.1"/>
    </source>
</evidence>
<keyword evidence="4" id="KW-1185">Reference proteome</keyword>